<evidence type="ECO:0000256" key="2">
    <source>
        <dbReference type="ARBA" id="ARBA00009695"/>
    </source>
</evidence>
<organism evidence="9 10">
    <name type="scientific">Paenibacillus whitsoniae</name>
    <dbReference type="NCBI Taxonomy" id="2496558"/>
    <lineage>
        <taxon>Bacteria</taxon>
        <taxon>Bacillati</taxon>
        <taxon>Bacillota</taxon>
        <taxon>Bacilli</taxon>
        <taxon>Bacillales</taxon>
        <taxon>Paenibacillaceae</taxon>
        <taxon>Paenibacillus</taxon>
    </lineage>
</organism>
<comment type="caution">
    <text evidence="9">The sequence shown here is derived from an EMBL/GenBank/DDBJ whole genome shotgun (WGS) entry which is preliminary data.</text>
</comment>
<dbReference type="InterPro" id="IPR053925">
    <property type="entry name" value="RecX_HTH_3rd"/>
</dbReference>
<feature type="domain" description="RecX first three-helical" evidence="8">
    <location>
        <begin position="70"/>
        <end position="108"/>
    </location>
</feature>
<dbReference type="Gene3D" id="1.10.10.10">
    <property type="entry name" value="Winged helix-like DNA-binding domain superfamily/Winged helix DNA-binding domain"/>
    <property type="match status" value="3"/>
</dbReference>
<evidence type="ECO:0000256" key="1">
    <source>
        <dbReference type="ARBA" id="ARBA00004496"/>
    </source>
</evidence>
<proteinExistence type="inferred from homology"/>
<accession>A0A3S0I8P9</accession>
<evidence type="ECO:0000313" key="10">
    <source>
        <dbReference type="Proteomes" id="UP000276128"/>
    </source>
</evidence>
<sequence>MSEEQPRVLVITKVEKQKRGKHRYNIFLNEEYAFSVHEDILVKHRLNKGETLFQEQLQTIVQDEERNLGYVKALHMVGRRPHSLAELKRKLKEKGFEPDIVEWVANKLVEQNYINDEEYAKMLTDHRVVSQKKGRHLIRHELQQKGIHKDVVKDSIESINPEDEYAAAFKIAQTKWKQTSGKTVDRKRKTAAFLMRRGYAGALVQRVLNELSQGNEGEEMDFDDEHFVGDFY</sequence>
<reference evidence="9 10" key="1">
    <citation type="submission" date="2018-12" db="EMBL/GenBank/DDBJ databases">
        <title>Bacillus ochoae sp. nov., Paenibacillus whitsoniae sp. nov., Paenibacillus spiritus sp. nov. Isolated from the Mars Exploration Rover during spacecraft assembly.</title>
        <authorList>
            <person name="Seuylemezian A."/>
            <person name="Vaishampayan P."/>
        </authorList>
    </citation>
    <scope>NUCLEOTIDE SEQUENCE [LARGE SCALE GENOMIC DNA]</scope>
    <source>
        <strain evidence="9 10">MER 54</strain>
    </source>
</reference>
<feature type="domain" description="RecX third three-helical" evidence="7">
    <location>
        <begin position="162"/>
        <end position="208"/>
    </location>
</feature>
<evidence type="ECO:0000313" key="9">
    <source>
        <dbReference type="EMBL" id="RTE07065.1"/>
    </source>
</evidence>
<dbReference type="GO" id="GO:0005737">
    <property type="term" value="C:cytoplasm"/>
    <property type="evidence" value="ECO:0007669"/>
    <property type="project" value="UniProtKB-SubCell"/>
</dbReference>
<evidence type="ECO:0000256" key="5">
    <source>
        <dbReference type="HAMAP-Rule" id="MF_01114"/>
    </source>
</evidence>
<comment type="similarity">
    <text evidence="2 5">Belongs to the RecX family.</text>
</comment>
<dbReference type="AlphaFoldDB" id="A0A3S0I8P9"/>
<dbReference type="Pfam" id="PF21981">
    <property type="entry name" value="RecX_HTH3"/>
    <property type="match status" value="1"/>
</dbReference>
<keyword evidence="4 5" id="KW-0963">Cytoplasm</keyword>
<dbReference type="HAMAP" id="MF_01114">
    <property type="entry name" value="RecX"/>
    <property type="match status" value="1"/>
</dbReference>
<name>A0A3S0I8P9_9BACL</name>
<dbReference type="GO" id="GO:0006282">
    <property type="term" value="P:regulation of DNA repair"/>
    <property type="evidence" value="ECO:0007669"/>
    <property type="project" value="UniProtKB-UniRule"/>
</dbReference>
<dbReference type="InterPro" id="IPR036388">
    <property type="entry name" value="WH-like_DNA-bd_sf"/>
</dbReference>
<comment type="function">
    <text evidence="5">Modulates RecA activity.</text>
</comment>
<dbReference type="PANTHER" id="PTHR33602">
    <property type="entry name" value="REGULATORY PROTEIN RECX FAMILY PROTEIN"/>
    <property type="match status" value="1"/>
</dbReference>
<evidence type="ECO:0000256" key="4">
    <source>
        <dbReference type="ARBA" id="ARBA00022490"/>
    </source>
</evidence>
<protein>
    <recommendedName>
        <fullName evidence="3 5">Regulatory protein RecX</fullName>
    </recommendedName>
</protein>
<evidence type="ECO:0000259" key="8">
    <source>
        <dbReference type="Pfam" id="PF21982"/>
    </source>
</evidence>
<feature type="domain" description="RecX second three-helical" evidence="6">
    <location>
        <begin position="115"/>
        <end position="154"/>
    </location>
</feature>
<dbReference type="InterPro" id="IPR003783">
    <property type="entry name" value="Regulatory_RecX"/>
</dbReference>
<keyword evidence="10" id="KW-1185">Reference proteome</keyword>
<dbReference type="RefSeq" id="WP_126143229.1">
    <property type="nucleotide sequence ID" value="NZ_RXHU01000066.1"/>
</dbReference>
<evidence type="ECO:0000259" key="7">
    <source>
        <dbReference type="Pfam" id="PF21981"/>
    </source>
</evidence>
<dbReference type="Pfam" id="PF21982">
    <property type="entry name" value="RecX_HTH1"/>
    <property type="match status" value="1"/>
</dbReference>
<dbReference type="EMBL" id="RXHU01000066">
    <property type="protein sequence ID" value="RTE07065.1"/>
    <property type="molecule type" value="Genomic_DNA"/>
</dbReference>
<dbReference type="InterPro" id="IPR053924">
    <property type="entry name" value="RecX_HTH_2nd"/>
</dbReference>
<dbReference type="InterPro" id="IPR053926">
    <property type="entry name" value="RecX_HTH_1st"/>
</dbReference>
<dbReference type="Pfam" id="PF02631">
    <property type="entry name" value="RecX_HTH2"/>
    <property type="match status" value="1"/>
</dbReference>
<comment type="subcellular location">
    <subcellularLocation>
        <location evidence="1 5">Cytoplasm</location>
    </subcellularLocation>
</comment>
<gene>
    <name evidence="5" type="primary">recX</name>
    <name evidence="9" type="ORF">EJQ19_21135</name>
</gene>
<dbReference type="PANTHER" id="PTHR33602:SF1">
    <property type="entry name" value="REGULATORY PROTEIN RECX FAMILY PROTEIN"/>
    <property type="match status" value="1"/>
</dbReference>
<dbReference type="Proteomes" id="UP000276128">
    <property type="component" value="Unassembled WGS sequence"/>
</dbReference>
<dbReference type="OrthoDB" id="5421057at2"/>
<evidence type="ECO:0000256" key="3">
    <source>
        <dbReference type="ARBA" id="ARBA00018111"/>
    </source>
</evidence>
<evidence type="ECO:0000259" key="6">
    <source>
        <dbReference type="Pfam" id="PF02631"/>
    </source>
</evidence>